<dbReference type="GO" id="GO:0055085">
    <property type="term" value="P:transmembrane transport"/>
    <property type="evidence" value="ECO:0007669"/>
    <property type="project" value="InterPro"/>
</dbReference>
<evidence type="ECO:0000313" key="9">
    <source>
        <dbReference type="EMBL" id="ROR97714.1"/>
    </source>
</evidence>
<accession>A0A3N2DE62</accession>
<dbReference type="RefSeq" id="WP_123739718.1">
    <property type="nucleotide sequence ID" value="NZ_CALFQU010000011.1"/>
</dbReference>
<sequence length="299" mass="32384">MPVAVRGRSLGRPSVVGGAYALPATVLLILFFIAPLAMTAVMSLFSWPLFGERSFIGVANYETALHDAQLHRAVLFTVAFAVVTTVVSVAVGLLLAMFLQVERRGAGVIRTLVFLPVVIGMATASFLWLYLLNGQVGPVAWLWAALGLDGTPPLFLDSTAGAFVSIVVMTVWKSTGFSMLLLLLGIQAIPQQLLEAASVDGAHYWQRQRRIVLPLLRPTFALVAVMGLTQNFLVFDQFFLMTRGGPSNSTITAVYWIYNRAFMNYHLGYGAALALLVLAVLVVVNLVQLRLLGRGGSDE</sequence>
<dbReference type="OrthoDB" id="145927at2"/>
<evidence type="ECO:0000256" key="6">
    <source>
        <dbReference type="ARBA" id="ARBA00023136"/>
    </source>
</evidence>
<evidence type="ECO:0000256" key="2">
    <source>
        <dbReference type="ARBA" id="ARBA00022448"/>
    </source>
</evidence>
<feature type="transmembrane region" description="Helical" evidence="7">
    <location>
        <begin position="162"/>
        <end position="184"/>
    </location>
</feature>
<keyword evidence="6 7" id="KW-0472">Membrane</keyword>
<reference evidence="9 10" key="1">
    <citation type="submission" date="2018-11" db="EMBL/GenBank/DDBJ databases">
        <title>Sequencing the genomes of 1000 actinobacteria strains.</title>
        <authorList>
            <person name="Klenk H.-P."/>
        </authorList>
    </citation>
    <scope>NUCLEOTIDE SEQUENCE [LARGE SCALE GENOMIC DNA]</scope>
    <source>
        <strain evidence="9 10">DSM 13521</strain>
    </source>
</reference>
<evidence type="ECO:0000256" key="5">
    <source>
        <dbReference type="ARBA" id="ARBA00022989"/>
    </source>
</evidence>
<dbReference type="InterPro" id="IPR035906">
    <property type="entry name" value="MetI-like_sf"/>
</dbReference>
<name>A0A3N2DE62_9MICO</name>
<dbReference type="AlphaFoldDB" id="A0A3N2DE62"/>
<evidence type="ECO:0000313" key="10">
    <source>
        <dbReference type="Proteomes" id="UP000275356"/>
    </source>
</evidence>
<evidence type="ECO:0000259" key="8">
    <source>
        <dbReference type="PROSITE" id="PS50928"/>
    </source>
</evidence>
<feature type="transmembrane region" description="Helical" evidence="7">
    <location>
        <begin position="73"/>
        <end position="99"/>
    </location>
</feature>
<comment type="subcellular location">
    <subcellularLocation>
        <location evidence="1 7">Cell membrane</location>
        <topology evidence="1 7">Multi-pass membrane protein</topology>
    </subcellularLocation>
</comment>
<dbReference type="CDD" id="cd06261">
    <property type="entry name" value="TM_PBP2"/>
    <property type="match status" value="1"/>
</dbReference>
<dbReference type="InterPro" id="IPR000515">
    <property type="entry name" value="MetI-like"/>
</dbReference>
<dbReference type="Proteomes" id="UP000275356">
    <property type="component" value="Unassembled WGS sequence"/>
</dbReference>
<keyword evidence="3" id="KW-1003">Cell membrane</keyword>
<evidence type="ECO:0000256" key="7">
    <source>
        <dbReference type="RuleBase" id="RU363032"/>
    </source>
</evidence>
<gene>
    <name evidence="9" type="ORF">EDD28_2320</name>
</gene>
<dbReference type="PROSITE" id="PS50928">
    <property type="entry name" value="ABC_TM1"/>
    <property type="match status" value="1"/>
</dbReference>
<protein>
    <submittedName>
        <fullName evidence="9">Carbohydrate ABC transporter membrane protein 1 (CUT1 family)</fullName>
    </submittedName>
</protein>
<dbReference type="PANTHER" id="PTHR30193:SF37">
    <property type="entry name" value="INNER MEMBRANE ABC TRANSPORTER PERMEASE PROTEIN YCJO"/>
    <property type="match status" value="1"/>
</dbReference>
<dbReference type="PANTHER" id="PTHR30193">
    <property type="entry name" value="ABC TRANSPORTER PERMEASE PROTEIN"/>
    <property type="match status" value="1"/>
</dbReference>
<keyword evidence="2 7" id="KW-0813">Transport</keyword>
<evidence type="ECO:0000256" key="1">
    <source>
        <dbReference type="ARBA" id="ARBA00004651"/>
    </source>
</evidence>
<feature type="transmembrane region" description="Helical" evidence="7">
    <location>
        <begin position="267"/>
        <end position="287"/>
    </location>
</feature>
<organism evidence="9 10">
    <name type="scientific">Salana multivorans</name>
    <dbReference type="NCBI Taxonomy" id="120377"/>
    <lineage>
        <taxon>Bacteria</taxon>
        <taxon>Bacillati</taxon>
        <taxon>Actinomycetota</taxon>
        <taxon>Actinomycetes</taxon>
        <taxon>Micrococcales</taxon>
        <taxon>Beutenbergiaceae</taxon>
        <taxon>Salana</taxon>
    </lineage>
</organism>
<dbReference type="GO" id="GO:0005886">
    <property type="term" value="C:plasma membrane"/>
    <property type="evidence" value="ECO:0007669"/>
    <property type="project" value="UniProtKB-SubCell"/>
</dbReference>
<evidence type="ECO:0000256" key="4">
    <source>
        <dbReference type="ARBA" id="ARBA00022692"/>
    </source>
</evidence>
<feature type="domain" description="ABC transmembrane type-1" evidence="8">
    <location>
        <begin position="74"/>
        <end position="288"/>
    </location>
</feature>
<dbReference type="InterPro" id="IPR051393">
    <property type="entry name" value="ABC_transporter_permease"/>
</dbReference>
<keyword evidence="5 7" id="KW-1133">Transmembrane helix</keyword>
<proteinExistence type="inferred from homology"/>
<keyword evidence="4 7" id="KW-0812">Transmembrane</keyword>
<feature type="transmembrane region" description="Helical" evidence="7">
    <location>
        <begin position="215"/>
        <end position="235"/>
    </location>
</feature>
<feature type="transmembrane region" description="Helical" evidence="7">
    <location>
        <begin position="20"/>
        <end position="45"/>
    </location>
</feature>
<comment type="caution">
    <text evidence="9">The sequence shown here is derived from an EMBL/GenBank/DDBJ whole genome shotgun (WGS) entry which is preliminary data.</text>
</comment>
<feature type="transmembrane region" description="Helical" evidence="7">
    <location>
        <begin position="111"/>
        <end position="131"/>
    </location>
</feature>
<dbReference type="Gene3D" id="1.10.3720.10">
    <property type="entry name" value="MetI-like"/>
    <property type="match status" value="1"/>
</dbReference>
<evidence type="ECO:0000256" key="3">
    <source>
        <dbReference type="ARBA" id="ARBA00022475"/>
    </source>
</evidence>
<comment type="similarity">
    <text evidence="7">Belongs to the binding-protein-dependent transport system permease family.</text>
</comment>
<keyword evidence="10" id="KW-1185">Reference proteome</keyword>
<dbReference type="SUPFAM" id="SSF161098">
    <property type="entry name" value="MetI-like"/>
    <property type="match status" value="1"/>
</dbReference>
<dbReference type="Pfam" id="PF00528">
    <property type="entry name" value="BPD_transp_1"/>
    <property type="match status" value="1"/>
</dbReference>
<dbReference type="EMBL" id="RKHQ01000001">
    <property type="protein sequence ID" value="ROR97714.1"/>
    <property type="molecule type" value="Genomic_DNA"/>
</dbReference>